<feature type="transmembrane region" description="Helical" evidence="1">
    <location>
        <begin position="488"/>
        <end position="509"/>
    </location>
</feature>
<dbReference type="SUPFAM" id="SSF103473">
    <property type="entry name" value="MFS general substrate transporter"/>
    <property type="match status" value="2"/>
</dbReference>
<dbReference type="GO" id="GO:0005635">
    <property type="term" value="C:nuclear envelope"/>
    <property type="evidence" value="ECO:0007669"/>
    <property type="project" value="TreeGrafter"/>
</dbReference>
<keyword evidence="1" id="KW-1133">Transmembrane helix</keyword>
<feature type="transmembrane region" description="Helical" evidence="1">
    <location>
        <begin position="304"/>
        <end position="324"/>
    </location>
</feature>
<feature type="transmembrane region" description="Helical" evidence="1">
    <location>
        <begin position="443"/>
        <end position="467"/>
    </location>
</feature>
<protein>
    <submittedName>
        <fullName evidence="3">MFS transporter</fullName>
    </submittedName>
</protein>
<feature type="transmembrane region" description="Helical" evidence="1">
    <location>
        <begin position="554"/>
        <end position="573"/>
    </location>
</feature>
<name>A0A915MP40_MELJA</name>
<dbReference type="WBParaSite" id="scaffold4733_cov246.g8604">
    <property type="protein sequence ID" value="scaffold4733_cov246.g8604"/>
    <property type="gene ID" value="scaffold4733_cov246.g8604"/>
</dbReference>
<dbReference type="PANTHER" id="PTHR24002:SF4">
    <property type="entry name" value="MFS DOMAIN-CONTAINING PROTEIN"/>
    <property type="match status" value="1"/>
</dbReference>
<dbReference type="GO" id="GO:0022857">
    <property type="term" value="F:transmembrane transporter activity"/>
    <property type="evidence" value="ECO:0007669"/>
    <property type="project" value="InterPro"/>
</dbReference>
<reference evidence="3" key="1">
    <citation type="submission" date="2022-11" db="UniProtKB">
        <authorList>
            <consortium name="WormBaseParasite"/>
        </authorList>
    </citation>
    <scope>IDENTIFICATION</scope>
</reference>
<feature type="transmembrane region" description="Helical" evidence="1">
    <location>
        <begin position="521"/>
        <end position="542"/>
    </location>
</feature>
<evidence type="ECO:0000256" key="1">
    <source>
        <dbReference type="SAM" id="Phobius"/>
    </source>
</evidence>
<accession>A0A915MP40</accession>
<evidence type="ECO:0000313" key="3">
    <source>
        <dbReference type="WBParaSite" id="scaffold4733_cov246.g8604"/>
    </source>
</evidence>
<sequence>MFTQKGGNKLKWTVLIVCCLSSSFEQWTRVMFPFALWSLKPRPEFSEALVINALGGVATLIGTFFVANMIDTIGSRKTALISVLFVCIFQAGYSWITNYYLFILFQLLMLFNHMPTVVDATITQLANEIADVKQKARLMAQTAIPTSIAFALGPLIAVQLISGTWNTYDSTIRLHLTGTMLTQPAQMAKLALLLGAASIIANFVFLPLLQKSITTKRIVQLSLVIMTISYFYLTKVTEFDEIIIGMPFQVVGVCLALGPLSAQILGSVPASHAGKSAALNRIAQISATALAPLITGAYTDHDEAYLLCYINIGICIVTFILIEIYGNFMGKSFGSLCNAVGSLAIGQMTDSIGPKIMFLFSTILTSIYFVGLGLCRTWITFFLLQILRVGYQLDSTAEMYLATVTTERERTGALMILSIPQAISMFFAPIVGSRIASYTTLRASQMICGGVMPIVLIPVVLFLLPTTHSIPRLATAKLRPQATLREGLILRALLIVAYVCYELIARNFVLRSYMHLTSENAEVMVTMGGALVITQFLILPFLQRHVSPRTLLQLACIALFFAYGGIIFTSSFYEYLLVTAIHTGAYAIAYAESSTQITGAVQIGDLGKATGLASMVQWTSHFLIPLYTSHIVNSWHYTYAFYSSSLLALITLGYITVYTKQTNARCRTLLPQLITT</sequence>
<feature type="transmembrane region" description="Helical" evidence="1">
    <location>
        <begin position="79"/>
        <end position="96"/>
    </location>
</feature>
<proteinExistence type="predicted"/>
<keyword evidence="2" id="KW-1185">Reference proteome</keyword>
<dbReference type="Gene3D" id="1.20.1250.20">
    <property type="entry name" value="MFS general substrate transporter like domains"/>
    <property type="match status" value="3"/>
</dbReference>
<evidence type="ECO:0000313" key="2">
    <source>
        <dbReference type="Proteomes" id="UP000887561"/>
    </source>
</evidence>
<keyword evidence="1" id="KW-0472">Membrane</keyword>
<dbReference type="InterPro" id="IPR036259">
    <property type="entry name" value="MFS_trans_sf"/>
</dbReference>
<dbReference type="AlphaFoldDB" id="A0A915MP40"/>
<dbReference type="InterPro" id="IPR011701">
    <property type="entry name" value="MFS"/>
</dbReference>
<feature type="transmembrane region" description="Helical" evidence="1">
    <location>
        <begin position="48"/>
        <end position="67"/>
    </location>
</feature>
<dbReference type="Pfam" id="PF07690">
    <property type="entry name" value="MFS_1"/>
    <property type="match status" value="1"/>
</dbReference>
<feature type="transmembrane region" description="Helical" evidence="1">
    <location>
        <begin position="185"/>
        <end position="206"/>
    </location>
</feature>
<organism evidence="2 3">
    <name type="scientific">Meloidogyne javanica</name>
    <name type="common">Root-knot nematode worm</name>
    <dbReference type="NCBI Taxonomy" id="6303"/>
    <lineage>
        <taxon>Eukaryota</taxon>
        <taxon>Metazoa</taxon>
        <taxon>Ecdysozoa</taxon>
        <taxon>Nematoda</taxon>
        <taxon>Chromadorea</taxon>
        <taxon>Rhabditida</taxon>
        <taxon>Tylenchina</taxon>
        <taxon>Tylenchomorpha</taxon>
        <taxon>Tylenchoidea</taxon>
        <taxon>Meloidogynidae</taxon>
        <taxon>Meloidogyninae</taxon>
        <taxon>Meloidogyne</taxon>
        <taxon>Meloidogyne incognita group</taxon>
    </lineage>
</organism>
<feature type="transmembrane region" description="Helical" evidence="1">
    <location>
        <begin position="639"/>
        <end position="657"/>
    </location>
</feature>
<feature type="transmembrane region" description="Helical" evidence="1">
    <location>
        <begin position="143"/>
        <end position="165"/>
    </location>
</feature>
<dbReference type="PANTHER" id="PTHR24002">
    <property type="entry name" value="SOLUTE CARRIER FAMILY 22 MEMBER 18"/>
    <property type="match status" value="1"/>
</dbReference>
<dbReference type="Proteomes" id="UP000887561">
    <property type="component" value="Unplaced"/>
</dbReference>
<feature type="transmembrane region" description="Helical" evidence="1">
    <location>
        <begin position="366"/>
        <end position="391"/>
    </location>
</feature>
<feature type="transmembrane region" description="Helical" evidence="1">
    <location>
        <begin position="412"/>
        <end position="431"/>
    </location>
</feature>
<keyword evidence="1" id="KW-0812">Transmembrane</keyword>